<dbReference type="EMBL" id="KQ251914">
    <property type="protein sequence ID" value="KNC70175.1"/>
    <property type="molecule type" value="Genomic_DNA"/>
</dbReference>
<gene>
    <name evidence="1" type="ORF">SARC_17302</name>
</gene>
<proteinExistence type="predicted"/>
<organism evidence="1 2">
    <name type="scientific">Sphaeroforma arctica JP610</name>
    <dbReference type="NCBI Taxonomy" id="667725"/>
    <lineage>
        <taxon>Eukaryota</taxon>
        <taxon>Ichthyosporea</taxon>
        <taxon>Ichthyophonida</taxon>
        <taxon>Sphaeroforma</taxon>
    </lineage>
</organism>
<reference evidence="1 2" key="1">
    <citation type="submission" date="2011-02" db="EMBL/GenBank/DDBJ databases">
        <title>The Genome Sequence of Sphaeroforma arctica JP610.</title>
        <authorList>
            <consortium name="The Broad Institute Genome Sequencing Platform"/>
            <person name="Russ C."/>
            <person name="Cuomo C."/>
            <person name="Young S.K."/>
            <person name="Zeng Q."/>
            <person name="Gargeya S."/>
            <person name="Alvarado L."/>
            <person name="Berlin A."/>
            <person name="Chapman S.B."/>
            <person name="Chen Z."/>
            <person name="Freedman E."/>
            <person name="Gellesch M."/>
            <person name="Goldberg J."/>
            <person name="Griggs A."/>
            <person name="Gujja S."/>
            <person name="Heilman E."/>
            <person name="Heiman D."/>
            <person name="Howarth C."/>
            <person name="Mehta T."/>
            <person name="Neiman D."/>
            <person name="Pearson M."/>
            <person name="Roberts A."/>
            <person name="Saif S."/>
            <person name="Shea T."/>
            <person name="Shenoy N."/>
            <person name="Sisk P."/>
            <person name="Stolte C."/>
            <person name="Sykes S."/>
            <person name="White J."/>
            <person name="Yandava C."/>
            <person name="Burger G."/>
            <person name="Gray M.W."/>
            <person name="Holland P.W.H."/>
            <person name="King N."/>
            <person name="Lang F.B.F."/>
            <person name="Roger A.J."/>
            <person name="Ruiz-Trillo I."/>
            <person name="Haas B."/>
            <person name="Nusbaum C."/>
            <person name="Birren B."/>
        </authorList>
    </citation>
    <scope>NUCLEOTIDE SEQUENCE [LARGE SCALE GENOMIC DNA]</scope>
    <source>
        <strain evidence="1 2">JP610</strain>
    </source>
</reference>
<dbReference type="RefSeq" id="XP_014144077.1">
    <property type="nucleotide sequence ID" value="XM_014288602.1"/>
</dbReference>
<name>A0A0L0F0B3_9EUKA</name>
<keyword evidence="2" id="KW-1185">Reference proteome</keyword>
<dbReference type="AlphaFoldDB" id="A0A0L0F0B3"/>
<sequence>TDNQHQSQARDSSYVDPIRSLRGYLKPSLDSATNNIISLSDTMEKTVTSTVTNATDNMLALQGNINSGLRSGVERANNVDVNNGTHTCIRRLGCISLSTSTHTHT</sequence>
<evidence type="ECO:0000313" key="1">
    <source>
        <dbReference type="EMBL" id="KNC70175.1"/>
    </source>
</evidence>
<dbReference type="GeneID" id="25917806"/>
<feature type="non-terminal residue" evidence="1">
    <location>
        <position position="1"/>
    </location>
</feature>
<accession>A0A0L0F0B3</accession>
<protein>
    <submittedName>
        <fullName evidence="1">Uncharacterized protein</fullName>
    </submittedName>
</protein>
<evidence type="ECO:0000313" key="2">
    <source>
        <dbReference type="Proteomes" id="UP000054560"/>
    </source>
</evidence>
<dbReference type="Proteomes" id="UP000054560">
    <property type="component" value="Unassembled WGS sequence"/>
</dbReference>